<dbReference type="InterPro" id="IPR012336">
    <property type="entry name" value="Thioredoxin-like_fold"/>
</dbReference>
<dbReference type="RefSeq" id="WP_064217929.1">
    <property type="nucleotide sequence ID" value="NZ_LVXZ01000013.1"/>
</dbReference>
<evidence type="ECO:0000256" key="1">
    <source>
        <dbReference type="SAM" id="SignalP"/>
    </source>
</evidence>
<feature type="signal peptide" evidence="1">
    <location>
        <begin position="1"/>
        <end position="24"/>
    </location>
</feature>
<reference evidence="3 4" key="1">
    <citation type="submission" date="2016-04" db="EMBL/GenBank/DDBJ databases">
        <title>Acidithiobacillus ferrooxidans genome sequencing and assembly.</title>
        <authorList>
            <person name="Zhou Z."/>
        </authorList>
    </citation>
    <scope>NUCLEOTIDE SEQUENCE [LARGE SCALE GENOMIC DNA]</scope>
    <source>
        <strain evidence="3 4">BY0502</strain>
    </source>
</reference>
<accession>A0A179BPL3</accession>
<dbReference type="InterPro" id="IPR036249">
    <property type="entry name" value="Thioredoxin-like_sf"/>
</dbReference>
<dbReference type="PANTHER" id="PTHR35272:SF4">
    <property type="entry name" value="THIOL:DISULFIDE INTERCHANGE PROTEIN DSBG"/>
    <property type="match status" value="1"/>
</dbReference>
<dbReference type="SUPFAM" id="SSF52833">
    <property type="entry name" value="Thioredoxin-like"/>
    <property type="match status" value="1"/>
</dbReference>
<dbReference type="NCBIfam" id="NF008657">
    <property type="entry name" value="PRK11657.1"/>
    <property type="match status" value="1"/>
</dbReference>
<evidence type="ECO:0000259" key="2">
    <source>
        <dbReference type="Pfam" id="PF13098"/>
    </source>
</evidence>
<dbReference type="Proteomes" id="UP000078302">
    <property type="component" value="Unassembled WGS sequence"/>
</dbReference>
<organism evidence="3 4">
    <name type="scientific">Acidithiobacillus ferrooxidans</name>
    <name type="common">Thiobacillus ferrooxidans</name>
    <dbReference type="NCBI Taxonomy" id="920"/>
    <lineage>
        <taxon>Bacteria</taxon>
        <taxon>Pseudomonadati</taxon>
        <taxon>Pseudomonadota</taxon>
        <taxon>Acidithiobacillia</taxon>
        <taxon>Acidithiobacillales</taxon>
        <taxon>Acidithiobacillaceae</taxon>
        <taxon>Acidithiobacillus</taxon>
    </lineage>
</organism>
<comment type="caution">
    <text evidence="3">The sequence shown here is derived from an EMBL/GenBank/DDBJ whole genome shotgun (WGS) entry which is preliminary data.</text>
</comment>
<keyword evidence="4" id="KW-1185">Reference proteome</keyword>
<evidence type="ECO:0000313" key="4">
    <source>
        <dbReference type="Proteomes" id="UP000078302"/>
    </source>
</evidence>
<dbReference type="Gene3D" id="3.40.30.10">
    <property type="entry name" value="Glutaredoxin"/>
    <property type="match status" value="1"/>
</dbReference>
<name>A0A179BPL3_ACIFR</name>
<proteinExistence type="predicted"/>
<gene>
    <name evidence="3" type="ORF">A4H96_01390</name>
</gene>
<dbReference type="AlphaFoldDB" id="A0A179BPL3"/>
<dbReference type="Pfam" id="PF13098">
    <property type="entry name" value="Thioredoxin_2"/>
    <property type="match status" value="1"/>
</dbReference>
<evidence type="ECO:0000313" key="3">
    <source>
        <dbReference type="EMBL" id="OAP93240.1"/>
    </source>
</evidence>
<dbReference type="EMBL" id="LVXZ01000013">
    <property type="protein sequence ID" value="OAP93240.1"/>
    <property type="molecule type" value="Genomic_DNA"/>
</dbReference>
<dbReference type="InterPro" id="IPR051470">
    <property type="entry name" value="Thiol:disulfide_interchange"/>
</dbReference>
<feature type="domain" description="Thioredoxin-like fold" evidence="2">
    <location>
        <begin position="148"/>
        <end position="277"/>
    </location>
</feature>
<sequence length="300" mass="31415">MRTKSKLTAAALATIATVSTLAYGQNESSTTVIPKAGTAQEKAQAEKLVNTITKGTVTVINTFQGPDGMVAIEGISNKILPNGQRRKLFAWMTPGGGAVIPVPAPLLSDTGVNYTEQALIAMGLQKKPEAPSAVATAVAHGAKTFMVGNNGPIIDVFFDPNCIYCHKLYERALPLIQAGKLQMRVTMVGFLKPSSADKAAAILLTKDPAKALAYNEAHFVKSTEEGGIKPITKQQPATTAAVGSNTGILIKTGQEATPAIVFCDKAGDFKMIHGIPGNEGKFLNHLATSAKSILPDGTCQ</sequence>
<feature type="chain" id="PRO_5008099493" description="Thioredoxin-like fold domain-containing protein" evidence="1">
    <location>
        <begin position="25"/>
        <end position="300"/>
    </location>
</feature>
<dbReference type="PANTHER" id="PTHR35272">
    <property type="entry name" value="THIOL:DISULFIDE INTERCHANGE PROTEIN DSBC-RELATED"/>
    <property type="match status" value="1"/>
</dbReference>
<keyword evidence="1" id="KW-0732">Signal</keyword>
<protein>
    <recommendedName>
        <fullName evidence="2">Thioredoxin-like fold domain-containing protein</fullName>
    </recommendedName>
</protein>